<dbReference type="FunFam" id="1.25.40.10:FF:000015">
    <property type="entry name" value="Outer membrane protein assembly factor BamD"/>
    <property type="match status" value="1"/>
</dbReference>
<feature type="domain" description="Outer membrane lipoprotein BamD-like" evidence="7">
    <location>
        <begin position="42"/>
        <end position="250"/>
    </location>
</feature>
<dbReference type="EMBL" id="LXEU01000029">
    <property type="protein sequence ID" value="OAT55248.1"/>
    <property type="molecule type" value="Genomic_DNA"/>
</dbReference>
<dbReference type="NCBIfam" id="NF008119">
    <property type="entry name" value="PRK10866.1"/>
    <property type="match status" value="1"/>
</dbReference>
<evidence type="ECO:0000259" key="7">
    <source>
        <dbReference type="Pfam" id="PF13525"/>
    </source>
</evidence>
<keyword evidence="4 6" id="KW-0998">Cell outer membrane</keyword>
<dbReference type="PANTHER" id="PTHR37423:SF1">
    <property type="entry name" value="OUTER MEMBRANE PROTEIN ASSEMBLY FACTOR BAMD"/>
    <property type="match status" value="1"/>
</dbReference>
<evidence type="ECO:0000256" key="4">
    <source>
        <dbReference type="ARBA" id="ARBA00023237"/>
    </source>
</evidence>
<accession>A0A1B7K518</accession>
<organism evidence="8 9">
    <name type="scientific">Kluyvera georgiana ATCC 51603</name>
    <dbReference type="NCBI Taxonomy" id="1354264"/>
    <lineage>
        <taxon>Bacteria</taxon>
        <taxon>Pseudomonadati</taxon>
        <taxon>Pseudomonadota</taxon>
        <taxon>Gammaproteobacteria</taxon>
        <taxon>Enterobacterales</taxon>
        <taxon>Enterobacteriaceae</taxon>
        <taxon>Kluyvera</taxon>
    </lineage>
</organism>
<protein>
    <recommendedName>
        <fullName evidence="6">Outer membrane protein assembly factor BamD</fullName>
    </recommendedName>
</protein>
<keyword evidence="9" id="KW-1185">Reference proteome</keyword>
<evidence type="ECO:0000256" key="5">
    <source>
        <dbReference type="ARBA" id="ARBA00023288"/>
    </source>
</evidence>
<evidence type="ECO:0000256" key="1">
    <source>
        <dbReference type="ARBA" id="ARBA00022729"/>
    </source>
</evidence>
<keyword evidence="2 6" id="KW-0472">Membrane</keyword>
<dbReference type="GO" id="GO:0043165">
    <property type="term" value="P:Gram-negative-bacterium-type cell outer membrane assembly"/>
    <property type="evidence" value="ECO:0007669"/>
    <property type="project" value="UniProtKB-UniRule"/>
</dbReference>
<dbReference type="AlphaFoldDB" id="A0A1B7K518"/>
<keyword evidence="5 6" id="KW-0449">Lipoprotein</keyword>
<dbReference type="InterPro" id="IPR017689">
    <property type="entry name" value="BamD"/>
</dbReference>
<comment type="subunit">
    <text evidence="6">Part of the Bam complex, which is composed of the outer membrane protein BamA, and four lipoproteins BamB, BamC, BamD and BamE.</text>
</comment>
<comment type="function">
    <text evidence="6">Part of the outer membrane protein assembly complex, which is involved in assembly and insertion of beta-barrel proteins into the outer membrane. Constitutes, with BamA, the core component of the assembly machinery.</text>
</comment>
<keyword evidence="1 6" id="KW-0732">Signal</keyword>
<dbReference type="GO" id="GO:1990063">
    <property type="term" value="C:Bam protein complex"/>
    <property type="evidence" value="ECO:0007669"/>
    <property type="project" value="TreeGrafter"/>
</dbReference>
<evidence type="ECO:0000256" key="3">
    <source>
        <dbReference type="ARBA" id="ARBA00023139"/>
    </source>
</evidence>
<dbReference type="GO" id="GO:0051205">
    <property type="term" value="P:protein insertion into membrane"/>
    <property type="evidence" value="ECO:0007669"/>
    <property type="project" value="UniProtKB-UniRule"/>
</dbReference>
<dbReference type="NCBIfam" id="TIGR03302">
    <property type="entry name" value="OM_YfiO"/>
    <property type="match status" value="1"/>
</dbReference>
<evidence type="ECO:0000313" key="9">
    <source>
        <dbReference type="Proteomes" id="UP000078386"/>
    </source>
</evidence>
<dbReference type="SUPFAM" id="SSF48452">
    <property type="entry name" value="TPR-like"/>
    <property type="match status" value="1"/>
</dbReference>
<dbReference type="Gene3D" id="1.25.40.10">
    <property type="entry name" value="Tetratricopeptide repeat domain"/>
    <property type="match status" value="1"/>
</dbReference>
<sequence>MNIPYKHFEESQNVMTRMKYLVAAATLSLALAGCSGSKEEVPDNPPNEIYATAQQKLQDGNWKQAITQLEALDNRYPFGPYSQQVQLDLIYAYYKNADLPLAQAAIDRFIRLNPTHPNIDYVMYMRGLTNMALDDSALQGFFGVDRSDRDPQHARDAFNDFSKLVRGYPNSQYVTDANKRLIFLKDRLAKYELSVVDYYTARGAWVAVVNRVENMMRNFPDTQATRDALPKMENAYREMQMTAQADKVAKIIAANGKSTQS</sequence>
<dbReference type="Proteomes" id="UP000078386">
    <property type="component" value="Unassembled WGS sequence"/>
</dbReference>
<dbReference type="Pfam" id="PF13525">
    <property type="entry name" value="YfiO"/>
    <property type="match status" value="1"/>
</dbReference>
<dbReference type="PROSITE" id="PS51257">
    <property type="entry name" value="PROKAR_LIPOPROTEIN"/>
    <property type="match status" value="1"/>
</dbReference>
<dbReference type="PANTHER" id="PTHR37423">
    <property type="entry name" value="SOLUBLE LYTIC MUREIN TRANSGLYCOSYLASE-RELATED"/>
    <property type="match status" value="1"/>
</dbReference>
<evidence type="ECO:0000313" key="8">
    <source>
        <dbReference type="EMBL" id="OAT55248.1"/>
    </source>
</evidence>
<dbReference type="HAMAP" id="MF_00922">
    <property type="entry name" value="OM_assembly_BamD"/>
    <property type="match status" value="1"/>
</dbReference>
<evidence type="ECO:0000256" key="2">
    <source>
        <dbReference type="ARBA" id="ARBA00023136"/>
    </source>
</evidence>
<keyword evidence="3 6" id="KW-0564">Palmitate</keyword>
<reference evidence="8 9" key="1">
    <citation type="submission" date="2016-04" db="EMBL/GenBank/DDBJ databases">
        <title>ATOL: Assembling a taxonomically balanced genome-scale reconstruction of the evolutionary history of the Enterobacteriaceae.</title>
        <authorList>
            <person name="Plunkett G.III."/>
            <person name="Neeno-Eckwall E.C."/>
            <person name="Glasner J.D."/>
            <person name="Perna N.T."/>
        </authorList>
    </citation>
    <scope>NUCLEOTIDE SEQUENCE [LARGE SCALE GENOMIC DNA]</scope>
    <source>
        <strain evidence="8 9">ATCC 51603</strain>
    </source>
</reference>
<dbReference type="InterPro" id="IPR011990">
    <property type="entry name" value="TPR-like_helical_dom_sf"/>
</dbReference>
<comment type="subcellular location">
    <subcellularLocation>
        <location evidence="6">Cell outer membrane</location>
        <topology evidence="6">Lipid-anchor</topology>
    </subcellularLocation>
</comment>
<proteinExistence type="inferred from homology"/>
<comment type="caution">
    <text evidence="8">The sequence shown here is derived from an EMBL/GenBank/DDBJ whole genome shotgun (WGS) entry which is preliminary data.</text>
</comment>
<comment type="similarity">
    <text evidence="6">Belongs to the BamD family.</text>
</comment>
<dbReference type="InterPro" id="IPR039565">
    <property type="entry name" value="BamD-like"/>
</dbReference>
<evidence type="ECO:0000256" key="6">
    <source>
        <dbReference type="HAMAP-Rule" id="MF_00922"/>
    </source>
</evidence>
<name>A0A1B7K518_9ENTR</name>
<gene>
    <name evidence="6" type="primary">bamD</name>
    <name evidence="8" type="ORF">M989_01232</name>
</gene>
<dbReference type="PATRIC" id="fig|1354264.4.peg.1289"/>
<dbReference type="CDD" id="cd15830">
    <property type="entry name" value="BamD"/>
    <property type="match status" value="1"/>
</dbReference>